<evidence type="ECO:0000313" key="1">
    <source>
        <dbReference type="EMBL" id="KGG07482.1"/>
    </source>
</evidence>
<proteinExistence type="predicted"/>
<comment type="caution">
    <text evidence="1">The sequence shown here is derived from an EMBL/GenBank/DDBJ whole genome shotgun (WGS) entry which is preliminary data.</text>
</comment>
<dbReference type="Proteomes" id="UP000030481">
    <property type="component" value="Unassembled WGS sequence"/>
</dbReference>
<sequence>MGFLRQADHFFEFSLNDQSFMSPLRAGYLQCAKNTLWNVQQSNTKKKF</sequence>
<name>A0A0A2B2W2_PROMR</name>
<protein>
    <submittedName>
        <fullName evidence="1">Uncharacterized protein</fullName>
    </submittedName>
</protein>
<evidence type="ECO:0000313" key="2">
    <source>
        <dbReference type="Proteomes" id="UP000030481"/>
    </source>
</evidence>
<dbReference type="AlphaFoldDB" id="A0A0A2B2W2"/>
<organism evidence="1 2">
    <name type="scientific">Prochlorococcus marinus str. MIT 9401</name>
    <dbReference type="NCBI Taxonomy" id="167551"/>
    <lineage>
        <taxon>Bacteria</taxon>
        <taxon>Bacillati</taxon>
        <taxon>Cyanobacteriota</taxon>
        <taxon>Cyanophyceae</taxon>
        <taxon>Synechococcales</taxon>
        <taxon>Prochlorococcaceae</taxon>
        <taxon>Prochlorococcus</taxon>
    </lineage>
</organism>
<accession>A0A0A2B2W2</accession>
<reference evidence="2" key="1">
    <citation type="journal article" date="2014" name="Sci. Data">
        <title>Genomes of diverse isolates of the marine cyanobacterium Prochlorococcus.</title>
        <authorList>
            <person name="Biller S."/>
            <person name="Berube P."/>
            <person name="Thompson J."/>
            <person name="Kelly L."/>
            <person name="Roggensack S."/>
            <person name="Awad L."/>
            <person name="Roache-Johnson K."/>
            <person name="Ding H."/>
            <person name="Giovannoni S.J."/>
            <person name="Moore L.R."/>
            <person name="Chisholm S.W."/>
        </authorList>
    </citation>
    <scope>NUCLEOTIDE SEQUENCE [LARGE SCALE GENOMIC DNA]</scope>
</reference>
<gene>
    <name evidence="1" type="ORF">EV01_1820</name>
</gene>
<dbReference type="EMBL" id="JNAR01000016">
    <property type="protein sequence ID" value="KGG07482.1"/>
    <property type="molecule type" value="Genomic_DNA"/>
</dbReference>